<dbReference type="InterPro" id="IPR015168">
    <property type="entry name" value="SsuA/THI5"/>
</dbReference>
<gene>
    <name evidence="2" type="ORF">UC8_30710</name>
</gene>
<dbReference type="SUPFAM" id="SSF53850">
    <property type="entry name" value="Periplasmic binding protein-like II"/>
    <property type="match status" value="1"/>
</dbReference>
<name>A0A5B9R415_9BACT</name>
<dbReference type="AlphaFoldDB" id="A0A5B9R415"/>
<dbReference type="GO" id="GO:0009228">
    <property type="term" value="P:thiamine biosynthetic process"/>
    <property type="evidence" value="ECO:0007669"/>
    <property type="project" value="InterPro"/>
</dbReference>
<dbReference type="InterPro" id="IPR027939">
    <property type="entry name" value="NMT1/THI5"/>
</dbReference>
<dbReference type="OrthoDB" id="9815602at2"/>
<dbReference type="PANTHER" id="PTHR31528:SF3">
    <property type="entry name" value="THIAMINE BIOSYNTHESIS PROTEIN HI_0357-RELATED"/>
    <property type="match status" value="1"/>
</dbReference>
<protein>
    <submittedName>
        <fullName evidence="2">NMT1/THI5 like protein</fullName>
    </submittedName>
</protein>
<dbReference type="RefSeq" id="WP_068134058.1">
    <property type="nucleotide sequence ID" value="NZ_CP042914.1"/>
</dbReference>
<keyword evidence="3" id="KW-1185">Reference proteome</keyword>
<reference evidence="2 3" key="1">
    <citation type="submission" date="2019-08" db="EMBL/GenBank/DDBJ databases">
        <title>Deep-cultivation of Planctomycetes and their phenomic and genomic characterization uncovers novel biology.</title>
        <authorList>
            <person name="Wiegand S."/>
            <person name="Jogler M."/>
            <person name="Boedeker C."/>
            <person name="Pinto D."/>
            <person name="Vollmers J."/>
            <person name="Rivas-Marin E."/>
            <person name="Kohn T."/>
            <person name="Peeters S.H."/>
            <person name="Heuer A."/>
            <person name="Rast P."/>
            <person name="Oberbeckmann S."/>
            <person name="Bunk B."/>
            <person name="Jeske O."/>
            <person name="Meyerdierks A."/>
            <person name="Storesund J.E."/>
            <person name="Kallscheuer N."/>
            <person name="Luecker S."/>
            <person name="Lage O.M."/>
            <person name="Pohl T."/>
            <person name="Merkel B.J."/>
            <person name="Hornburger P."/>
            <person name="Mueller R.-W."/>
            <person name="Bruemmer F."/>
            <person name="Labrenz M."/>
            <person name="Spormann A.M."/>
            <person name="Op den Camp H."/>
            <person name="Overmann J."/>
            <person name="Amann R."/>
            <person name="Jetten M.S.M."/>
            <person name="Mascher T."/>
            <person name="Medema M.H."/>
            <person name="Devos D.P."/>
            <person name="Kaster A.-K."/>
            <person name="Ovreas L."/>
            <person name="Rohde M."/>
            <person name="Galperin M.Y."/>
            <person name="Jogler C."/>
        </authorList>
    </citation>
    <scope>NUCLEOTIDE SEQUENCE [LARGE SCALE GENOMIC DNA]</scope>
    <source>
        <strain evidence="2 3">UC8</strain>
    </source>
</reference>
<organism evidence="2 3">
    <name type="scientific">Roseimaritima ulvae</name>
    <dbReference type="NCBI Taxonomy" id="980254"/>
    <lineage>
        <taxon>Bacteria</taxon>
        <taxon>Pseudomonadati</taxon>
        <taxon>Planctomycetota</taxon>
        <taxon>Planctomycetia</taxon>
        <taxon>Pirellulales</taxon>
        <taxon>Pirellulaceae</taxon>
        <taxon>Roseimaritima</taxon>
    </lineage>
</organism>
<evidence type="ECO:0000259" key="1">
    <source>
        <dbReference type="Pfam" id="PF09084"/>
    </source>
</evidence>
<sequence length="336" mass="36148">MNLSGRLPLVVLCVLIAISHLGCSQHQPATGDAGEALQPVVIQLNWHAEAEHGGAYAALASELYSDAGLDVEIRPGGPATPVAADLESGRCQFAFANADDVALYRQQGAGVVAVLAAMQDHPRCILVRRDSNITDLNQLAGLTLQRQPGRPFLEFMRRRGLLDDVQEVPYTGSVAGLVTSKDIAIQAYSFAEPLLAEQQGVEVTPLMVSELGWNPYSSVLVTTDRLIAEDPQLVRKVVEATRQGWVQYLEDPQAANELILKANRQGMTAEALAYGAKQMTELAMPGGAAPETVGQMSLQRWQTLVEQLVELGLVEPENVQAEACFDSQFLSPPAAP</sequence>
<evidence type="ECO:0000313" key="3">
    <source>
        <dbReference type="Proteomes" id="UP000325286"/>
    </source>
</evidence>
<dbReference type="EMBL" id="CP042914">
    <property type="protein sequence ID" value="QEG41053.1"/>
    <property type="molecule type" value="Genomic_DNA"/>
</dbReference>
<feature type="domain" description="SsuA/THI5-like" evidence="1">
    <location>
        <begin position="50"/>
        <end position="255"/>
    </location>
</feature>
<evidence type="ECO:0000313" key="2">
    <source>
        <dbReference type="EMBL" id="QEG41053.1"/>
    </source>
</evidence>
<dbReference type="Proteomes" id="UP000325286">
    <property type="component" value="Chromosome"/>
</dbReference>
<dbReference type="Pfam" id="PF09084">
    <property type="entry name" value="NMT1"/>
    <property type="match status" value="1"/>
</dbReference>
<accession>A0A5B9R415</accession>
<dbReference type="Gene3D" id="3.40.190.10">
    <property type="entry name" value="Periplasmic binding protein-like II"/>
    <property type="match status" value="2"/>
</dbReference>
<dbReference type="PANTHER" id="PTHR31528">
    <property type="entry name" value="4-AMINO-5-HYDROXYMETHYL-2-METHYLPYRIMIDINE PHOSPHATE SYNTHASE THI11-RELATED"/>
    <property type="match status" value="1"/>
</dbReference>
<dbReference type="KEGG" id="rul:UC8_30710"/>
<proteinExistence type="predicted"/>